<feature type="transmembrane region" description="Helical" evidence="1">
    <location>
        <begin position="170"/>
        <end position="197"/>
    </location>
</feature>
<feature type="transmembrane region" description="Helical" evidence="1">
    <location>
        <begin position="7"/>
        <end position="26"/>
    </location>
</feature>
<protein>
    <submittedName>
        <fullName evidence="2">Uncharacterized protein</fullName>
    </submittedName>
</protein>
<keyword evidence="1" id="KW-0812">Transmembrane</keyword>
<keyword evidence="1" id="KW-0472">Membrane</keyword>
<dbReference type="Proteomes" id="UP000680038">
    <property type="component" value="Unassembled WGS sequence"/>
</dbReference>
<feature type="transmembrane region" description="Helical" evidence="1">
    <location>
        <begin position="203"/>
        <end position="222"/>
    </location>
</feature>
<feature type="transmembrane region" description="Helical" evidence="1">
    <location>
        <begin position="350"/>
        <end position="368"/>
    </location>
</feature>
<keyword evidence="1" id="KW-1133">Transmembrane helix</keyword>
<feature type="transmembrane region" description="Helical" evidence="1">
    <location>
        <begin position="90"/>
        <end position="109"/>
    </location>
</feature>
<name>A0A916JFD1_9BACT</name>
<dbReference type="EMBL" id="CAJRAF010000002">
    <property type="protein sequence ID" value="CAG5011483.1"/>
    <property type="molecule type" value="Genomic_DNA"/>
</dbReference>
<feature type="transmembrane region" description="Helical" evidence="1">
    <location>
        <begin position="325"/>
        <end position="343"/>
    </location>
</feature>
<accession>A0A916JFD1</accession>
<evidence type="ECO:0000313" key="2">
    <source>
        <dbReference type="EMBL" id="CAG5011483.1"/>
    </source>
</evidence>
<feature type="transmembrane region" description="Helical" evidence="1">
    <location>
        <begin position="259"/>
        <end position="281"/>
    </location>
</feature>
<proteinExistence type="predicted"/>
<organism evidence="2 3">
    <name type="scientific">Dyadobacter helix</name>
    <dbReference type="NCBI Taxonomy" id="2822344"/>
    <lineage>
        <taxon>Bacteria</taxon>
        <taxon>Pseudomonadati</taxon>
        <taxon>Bacteroidota</taxon>
        <taxon>Cytophagia</taxon>
        <taxon>Cytophagales</taxon>
        <taxon>Spirosomataceae</taxon>
        <taxon>Dyadobacter</taxon>
    </lineage>
</organism>
<evidence type="ECO:0000313" key="3">
    <source>
        <dbReference type="Proteomes" id="UP000680038"/>
    </source>
</evidence>
<gene>
    <name evidence="2" type="ORF">DYBT9275_04959</name>
</gene>
<sequence>MSKYASIIAGIALILIFIFTLFTQTLNAPSFDDFEATLAIIKRFYFENRTWKDRLAVLFLRHNEHRIVISRSVAVLYYHLFGNISFSNLVWFQNVFLLGFFGLILKIFADENKLSASAFLIITSFLFSFSFWQVSFYYWAGIQHFTVFFFSFLSLILLNEAVKLSSWRFILSVISATLAAFSFGNGFLVLLLGGFILLVQRKYALLAVWAVLSGIMLYITFLVDPNEPNEKETFSLVSMAKLLFTFMGSYLFINPPSDFLVYLNIIFCMIAGLAILIFWVWLFISGYACKKPLLYSLFSLPVLTGILISISRFSTKAAGGIAPRYMFFTSLIPVLLLLILLDIKVIKREWLGWFSVLVVVLWSAGFYFQRKELILMNTEITTNLNAWKQDHSHKMIFYRDAEPYSSILQWSIENKVFQLQDQPGPSPVPVKN</sequence>
<feature type="transmembrane region" description="Helical" evidence="1">
    <location>
        <begin position="138"/>
        <end position="158"/>
    </location>
</feature>
<dbReference type="RefSeq" id="WP_215241226.1">
    <property type="nucleotide sequence ID" value="NZ_CAJRAF010000002.1"/>
</dbReference>
<feature type="transmembrane region" description="Helical" evidence="1">
    <location>
        <begin position="116"/>
        <end position="132"/>
    </location>
</feature>
<comment type="caution">
    <text evidence="2">The sequence shown here is derived from an EMBL/GenBank/DDBJ whole genome shotgun (WGS) entry which is preliminary data.</text>
</comment>
<dbReference type="AlphaFoldDB" id="A0A916JFD1"/>
<feature type="transmembrane region" description="Helical" evidence="1">
    <location>
        <begin position="293"/>
        <end position="313"/>
    </location>
</feature>
<reference evidence="2" key="1">
    <citation type="submission" date="2021-04" db="EMBL/GenBank/DDBJ databases">
        <authorList>
            <person name="Rodrigo-Torres L."/>
            <person name="Arahal R. D."/>
            <person name="Lucena T."/>
        </authorList>
    </citation>
    <scope>NUCLEOTIDE SEQUENCE</scope>
    <source>
        <strain evidence="2">CECT 9275</strain>
    </source>
</reference>
<keyword evidence="3" id="KW-1185">Reference proteome</keyword>
<evidence type="ECO:0000256" key="1">
    <source>
        <dbReference type="SAM" id="Phobius"/>
    </source>
</evidence>
<feature type="transmembrane region" description="Helical" evidence="1">
    <location>
        <begin position="234"/>
        <end position="253"/>
    </location>
</feature>